<evidence type="ECO:0000313" key="3">
    <source>
        <dbReference type="Proteomes" id="UP001269819"/>
    </source>
</evidence>
<sequence length="180" mass="20282">MIDIRTSRLRLRELVPGDIDPLADMLADPEVMRFSVGGVRDRAGTQQFLDWCRDCYRDAGVGPWALELADTGDFVGFCGVGPETVAGREEVNLGYRLARPYWGRGLATESVRAVLSEAFEQRRYDSVIAIVEPDHVASIRVIEKAGFGPGREADFSGHRVRLFRLYRERWCDLTDTDRAT</sequence>
<reference evidence="2 3" key="1">
    <citation type="submission" date="2023-10" db="EMBL/GenBank/DDBJ databases">
        <title>Characteristics and mechanism of a salt-tolerant marine origin heterotrophic nitrifying- aerobic denitrifying bacteria Marinobacter xestospongiae HN1.</title>
        <authorList>
            <person name="Qi R."/>
        </authorList>
    </citation>
    <scope>NUCLEOTIDE SEQUENCE [LARGE SCALE GENOMIC DNA]</scope>
    <source>
        <strain evidence="2 3">HN1</strain>
    </source>
</reference>
<keyword evidence="3" id="KW-1185">Reference proteome</keyword>
<dbReference type="EMBL" id="JAWIIJ010000025">
    <property type="protein sequence ID" value="MDV2081103.1"/>
    <property type="molecule type" value="Genomic_DNA"/>
</dbReference>
<dbReference type="RefSeq" id="WP_316975396.1">
    <property type="nucleotide sequence ID" value="NZ_JAWIIJ010000025.1"/>
</dbReference>
<dbReference type="PROSITE" id="PS51186">
    <property type="entry name" value="GNAT"/>
    <property type="match status" value="1"/>
</dbReference>
<evidence type="ECO:0000313" key="2">
    <source>
        <dbReference type="EMBL" id="MDV2081103.1"/>
    </source>
</evidence>
<dbReference type="SUPFAM" id="SSF55729">
    <property type="entry name" value="Acyl-CoA N-acyltransferases (Nat)"/>
    <property type="match status" value="1"/>
</dbReference>
<dbReference type="PANTHER" id="PTHR43792">
    <property type="entry name" value="GNAT FAMILY, PUTATIVE (AFU_ORTHOLOGUE AFUA_3G00765)-RELATED-RELATED"/>
    <property type="match status" value="1"/>
</dbReference>
<dbReference type="Proteomes" id="UP001269819">
    <property type="component" value="Unassembled WGS sequence"/>
</dbReference>
<proteinExistence type="predicted"/>
<gene>
    <name evidence="2" type="ORF">RYS15_20625</name>
</gene>
<evidence type="ECO:0000259" key="1">
    <source>
        <dbReference type="PROSITE" id="PS51186"/>
    </source>
</evidence>
<dbReference type="Gene3D" id="3.40.630.30">
    <property type="match status" value="1"/>
</dbReference>
<dbReference type="InterPro" id="IPR000182">
    <property type="entry name" value="GNAT_dom"/>
</dbReference>
<dbReference type="PANTHER" id="PTHR43792:SF1">
    <property type="entry name" value="N-ACETYLTRANSFERASE DOMAIN-CONTAINING PROTEIN"/>
    <property type="match status" value="1"/>
</dbReference>
<dbReference type="InterPro" id="IPR016181">
    <property type="entry name" value="Acyl_CoA_acyltransferase"/>
</dbReference>
<dbReference type="Pfam" id="PF13302">
    <property type="entry name" value="Acetyltransf_3"/>
    <property type="match status" value="1"/>
</dbReference>
<dbReference type="InterPro" id="IPR051531">
    <property type="entry name" value="N-acetyltransferase"/>
</dbReference>
<name>A0ABU3W3I4_9GAMM</name>
<protein>
    <submittedName>
        <fullName evidence="2">GNAT family N-acetyltransferase</fullName>
    </submittedName>
</protein>
<accession>A0ABU3W3I4</accession>
<organism evidence="2 3">
    <name type="scientific">Marinobacter xestospongiae</name>
    <dbReference type="NCBI Taxonomy" id="994319"/>
    <lineage>
        <taxon>Bacteria</taxon>
        <taxon>Pseudomonadati</taxon>
        <taxon>Pseudomonadota</taxon>
        <taxon>Gammaproteobacteria</taxon>
        <taxon>Pseudomonadales</taxon>
        <taxon>Marinobacteraceae</taxon>
        <taxon>Marinobacter</taxon>
    </lineage>
</organism>
<feature type="domain" description="N-acetyltransferase" evidence="1">
    <location>
        <begin position="9"/>
        <end position="167"/>
    </location>
</feature>
<comment type="caution">
    <text evidence="2">The sequence shown here is derived from an EMBL/GenBank/DDBJ whole genome shotgun (WGS) entry which is preliminary data.</text>
</comment>